<sequence>MNSKPMSYDSLRTLLPYLEANKRIELVSRVPSLRSMEKRVPFNIDYLKYDPDSTTINGTEYKVGVIRQYGGDQMAKIHNDLKSDQSGAFERQDKFLQGFLKHFQFLNSDGNFKNKKAKVAYYAFLKDYTTGESSSRKKHPNDKSAPWKNELTKLLDFYQSYPRQDTPVHIKDQNKRGGFAHDFDEYGFKIFDSLRTGEHGDQQELSDLERQYEETKQLYMDTEKLYMMDSSGLNFKNEDKMMECYNYLWQHTQKEQEDYIKELLKLEKRLADHKTLVEMFLDDLQPYYNRKYNIPLEYTPYIQLSVNGKATEVVKYNQQLHCALRHVSLFNRKDPVKINILAVDQELRVPPGLKFKVRELRLLGNLFLICDSLKPLIDDSSYPIEEIVVMKTADNGYHHETIRTARSLKIWCTVWLPTLLVLPNKNVEIGPANMLSVEDYVELIESWMNKEMDIGTTWEFHVRFHRTLTRLMDAIPHGNMVGATERYIPLPLTYSAVLHISYHHKPTLYDKDRWILKMVIENV</sequence>
<dbReference type="AlphaFoldDB" id="G0M9B2"/>
<organism evidence="2">
    <name type="scientific">Caenorhabditis brenneri</name>
    <name type="common">Nematode worm</name>
    <dbReference type="NCBI Taxonomy" id="135651"/>
    <lineage>
        <taxon>Eukaryota</taxon>
        <taxon>Metazoa</taxon>
        <taxon>Ecdysozoa</taxon>
        <taxon>Nematoda</taxon>
        <taxon>Chromadorea</taxon>
        <taxon>Rhabditida</taxon>
        <taxon>Rhabditina</taxon>
        <taxon>Rhabditomorpha</taxon>
        <taxon>Rhabditoidea</taxon>
        <taxon>Rhabditidae</taxon>
        <taxon>Peloderinae</taxon>
        <taxon>Caenorhabditis</taxon>
    </lineage>
</organism>
<reference evidence="2" key="1">
    <citation type="submission" date="2011-07" db="EMBL/GenBank/DDBJ databases">
        <authorList>
            <consortium name="Caenorhabditis brenneri Sequencing and Analysis Consortium"/>
            <person name="Wilson R.K."/>
        </authorList>
    </citation>
    <scope>NUCLEOTIDE SEQUENCE [LARGE SCALE GENOMIC DNA]</scope>
    <source>
        <strain evidence="2">PB2801</strain>
    </source>
</reference>
<protein>
    <submittedName>
        <fullName evidence="1">Uncharacterized protein</fullName>
    </submittedName>
</protein>
<dbReference type="EMBL" id="GL379787">
    <property type="protein sequence ID" value="EGT30708.1"/>
    <property type="molecule type" value="Genomic_DNA"/>
</dbReference>
<proteinExistence type="predicted"/>
<accession>G0M9B2</accession>
<gene>
    <name evidence="1" type="ORF">CAEBREN_10350</name>
</gene>
<evidence type="ECO:0000313" key="1">
    <source>
        <dbReference type="EMBL" id="EGT30708.1"/>
    </source>
</evidence>
<dbReference type="Pfam" id="PF12078">
    <property type="entry name" value="DUF3557"/>
    <property type="match status" value="1"/>
</dbReference>
<dbReference type="Proteomes" id="UP000008068">
    <property type="component" value="Unassembled WGS sequence"/>
</dbReference>
<name>G0M9B2_CAEBE</name>
<dbReference type="PANTHER" id="PTHR31379">
    <property type="entry name" value="F-BOX C PROTEIN-RELATED-RELATED"/>
    <property type="match status" value="1"/>
</dbReference>
<dbReference type="InParanoid" id="G0M9B2"/>
<dbReference type="InterPro" id="IPR021942">
    <property type="entry name" value="DUF3557"/>
</dbReference>
<dbReference type="PANTHER" id="PTHR31379:SF1">
    <property type="entry name" value="F-BOX C PROTEIN-RELATED"/>
    <property type="match status" value="1"/>
</dbReference>
<keyword evidence="2" id="KW-1185">Reference proteome</keyword>
<dbReference type="FunCoup" id="G0M9B2">
    <property type="interactions" value="1119"/>
</dbReference>
<evidence type="ECO:0000313" key="2">
    <source>
        <dbReference type="Proteomes" id="UP000008068"/>
    </source>
</evidence>
<dbReference type="HOGENOM" id="CLU_608632_0_0_1"/>